<dbReference type="Gene3D" id="3.30.420.10">
    <property type="entry name" value="Ribonuclease H-like superfamily/Ribonuclease H"/>
    <property type="match status" value="1"/>
</dbReference>
<dbReference type="Proteomes" id="UP000053477">
    <property type="component" value="Unassembled WGS sequence"/>
</dbReference>
<protein>
    <recommendedName>
        <fullName evidence="3">Integrase catalytic domain-containing protein</fullName>
    </recommendedName>
</protein>
<evidence type="ECO:0008006" key="3">
    <source>
        <dbReference type="Google" id="ProtNLM"/>
    </source>
</evidence>
<evidence type="ECO:0000313" key="1">
    <source>
        <dbReference type="EMBL" id="KLO04894.1"/>
    </source>
</evidence>
<dbReference type="InterPro" id="IPR036397">
    <property type="entry name" value="RNaseH_sf"/>
</dbReference>
<keyword evidence="2" id="KW-1185">Reference proteome</keyword>
<feature type="non-terminal residue" evidence="1">
    <location>
        <position position="88"/>
    </location>
</feature>
<name>A0A0H2QZN6_9AGAM</name>
<organism evidence="1 2">
    <name type="scientific">Schizopora paradoxa</name>
    <dbReference type="NCBI Taxonomy" id="27342"/>
    <lineage>
        <taxon>Eukaryota</taxon>
        <taxon>Fungi</taxon>
        <taxon>Dikarya</taxon>
        <taxon>Basidiomycota</taxon>
        <taxon>Agaricomycotina</taxon>
        <taxon>Agaricomycetes</taxon>
        <taxon>Hymenochaetales</taxon>
        <taxon>Schizoporaceae</taxon>
        <taxon>Schizopora</taxon>
    </lineage>
</organism>
<dbReference type="GO" id="GO:0003676">
    <property type="term" value="F:nucleic acid binding"/>
    <property type="evidence" value="ECO:0007669"/>
    <property type="project" value="InterPro"/>
</dbReference>
<reference evidence="1 2" key="1">
    <citation type="submission" date="2015-04" db="EMBL/GenBank/DDBJ databases">
        <title>Complete genome sequence of Schizopora paradoxa KUC8140, a cosmopolitan wood degrader in East Asia.</title>
        <authorList>
            <consortium name="DOE Joint Genome Institute"/>
            <person name="Min B."/>
            <person name="Park H."/>
            <person name="Jang Y."/>
            <person name="Kim J.-J."/>
            <person name="Kim K.H."/>
            <person name="Pangilinan J."/>
            <person name="Lipzen A."/>
            <person name="Riley R."/>
            <person name="Grigoriev I.V."/>
            <person name="Spatafora J.W."/>
            <person name="Choi I.-G."/>
        </authorList>
    </citation>
    <scope>NUCLEOTIDE SEQUENCE [LARGE SCALE GENOMIC DNA]</scope>
    <source>
        <strain evidence="1 2">KUC8140</strain>
    </source>
</reference>
<proteinExistence type="predicted"/>
<dbReference type="AlphaFoldDB" id="A0A0H2QZN6"/>
<gene>
    <name evidence="1" type="ORF">SCHPADRAFT_801937</name>
</gene>
<sequence>RNDWSELLGPIQLAYNSCVQTSTGFSPAFLLRGYEPRTGLTIDANPEGTNANETSLEFKEQFDALRQQARDALTLAQSFQRTHYNKGR</sequence>
<accession>A0A0H2QZN6</accession>
<feature type="non-terminal residue" evidence="1">
    <location>
        <position position="1"/>
    </location>
</feature>
<dbReference type="InParanoid" id="A0A0H2QZN6"/>
<dbReference type="OrthoDB" id="3268967at2759"/>
<dbReference type="EMBL" id="KQ086408">
    <property type="protein sequence ID" value="KLO04894.1"/>
    <property type="molecule type" value="Genomic_DNA"/>
</dbReference>
<evidence type="ECO:0000313" key="2">
    <source>
        <dbReference type="Proteomes" id="UP000053477"/>
    </source>
</evidence>